<dbReference type="Proteomes" id="UP000592820">
    <property type="component" value="Unassembled WGS sequence"/>
</dbReference>
<protein>
    <submittedName>
        <fullName evidence="5">DNA-binding NarL/FixJ family response regulator</fullName>
    </submittedName>
</protein>
<dbReference type="AlphaFoldDB" id="A0A7W8P4N4"/>
<reference evidence="5 6" key="1">
    <citation type="submission" date="2020-08" db="EMBL/GenBank/DDBJ databases">
        <title>Genomic Encyclopedia of Type Strains, Phase IV (KMG-V): Genome sequencing to study the core and pangenomes of soil and plant-associated prokaryotes.</title>
        <authorList>
            <person name="Whitman W."/>
        </authorList>
    </citation>
    <scope>NUCLEOTIDE SEQUENCE [LARGE SCALE GENOMIC DNA]</scope>
    <source>
        <strain evidence="5 6">JPY162</strain>
    </source>
</reference>
<dbReference type="GO" id="GO:0003677">
    <property type="term" value="F:DNA binding"/>
    <property type="evidence" value="ECO:0007669"/>
    <property type="project" value="UniProtKB-KW"/>
</dbReference>
<dbReference type="PROSITE" id="PS50110">
    <property type="entry name" value="RESPONSE_REGULATORY"/>
    <property type="match status" value="1"/>
</dbReference>
<dbReference type="Pfam" id="PF00072">
    <property type="entry name" value="Response_reg"/>
    <property type="match status" value="1"/>
</dbReference>
<evidence type="ECO:0000256" key="3">
    <source>
        <dbReference type="SAM" id="MobiDB-lite"/>
    </source>
</evidence>
<evidence type="ECO:0000313" key="6">
    <source>
        <dbReference type="Proteomes" id="UP000592820"/>
    </source>
</evidence>
<evidence type="ECO:0000256" key="1">
    <source>
        <dbReference type="ARBA" id="ARBA00022553"/>
    </source>
</evidence>
<feature type="domain" description="Response regulatory" evidence="4">
    <location>
        <begin position="26"/>
        <end position="144"/>
    </location>
</feature>
<proteinExistence type="predicted"/>
<feature type="region of interest" description="Disordered" evidence="3">
    <location>
        <begin position="1"/>
        <end position="20"/>
    </location>
</feature>
<keyword evidence="5" id="KW-0238">DNA-binding</keyword>
<feature type="modified residue" description="4-aspartylphosphate" evidence="2">
    <location>
        <position position="77"/>
    </location>
</feature>
<dbReference type="SMART" id="SM00448">
    <property type="entry name" value="REC"/>
    <property type="match status" value="1"/>
</dbReference>
<evidence type="ECO:0000259" key="4">
    <source>
        <dbReference type="PROSITE" id="PS50110"/>
    </source>
</evidence>
<sequence length="151" mass="16538">MTDDRDILMNSESNPATDPASRAPLRVLLIEDSPLIRRSLVEAIDASGLLRVAAYADSADQAIALLGDEAFDAVIVDLQLKRGSGVPVLAYLQREGLIDSMFAAVLTNHALPAYRARCEQYGVRHFYDKSFEFDRVLDALHEYALGRGGGE</sequence>
<dbReference type="GO" id="GO:0000160">
    <property type="term" value="P:phosphorelay signal transduction system"/>
    <property type="evidence" value="ECO:0007669"/>
    <property type="project" value="InterPro"/>
</dbReference>
<evidence type="ECO:0000313" key="5">
    <source>
        <dbReference type="EMBL" id="MBB5401473.1"/>
    </source>
</evidence>
<dbReference type="PANTHER" id="PTHR44591:SF3">
    <property type="entry name" value="RESPONSE REGULATORY DOMAIN-CONTAINING PROTEIN"/>
    <property type="match status" value="1"/>
</dbReference>
<evidence type="ECO:0000256" key="2">
    <source>
        <dbReference type="PROSITE-ProRule" id="PRU00169"/>
    </source>
</evidence>
<accession>A0A7W8P4N4</accession>
<dbReference type="Gene3D" id="3.40.50.2300">
    <property type="match status" value="1"/>
</dbReference>
<dbReference type="InterPro" id="IPR001789">
    <property type="entry name" value="Sig_transdc_resp-reg_receiver"/>
</dbReference>
<keyword evidence="1 2" id="KW-0597">Phosphoprotein</keyword>
<dbReference type="SUPFAM" id="SSF52172">
    <property type="entry name" value="CheY-like"/>
    <property type="match status" value="1"/>
</dbReference>
<dbReference type="InterPro" id="IPR050595">
    <property type="entry name" value="Bact_response_regulator"/>
</dbReference>
<dbReference type="PANTHER" id="PTHR44591">
    <property type="entry name" value="STRESS RESPONSE REGULATOR PROTEIN 1"/>
    <property type="match status" value="1"/>
</dbReference>
<dbReference type="EMBL" id="JACHDE010000005">
    <property type="protein sequence ID" value="MBB5401473.1"/>
    <property type="molecule type" value="Genomic_DNA"/>
</dbReference>
<gene>
    <name evidence="5" type="ORF">HDG41_003538</name>
</gene>
<comment type="caution">
    <text evidence="5">The sequence shown here is derived from an EMBL/GenBank/DDBJ whole genome shotgun (WGS) entry which is preliminary data.</text>
</comment>
<name>A0A7W8P4N4_9BURK</name>
<organism evidence="5 6">
    <name type="scientific">Paraburkholderia youngii</name>
    <dbReference type="NCBI Taxonomy" id="2782701"/>
    <lineage>
        <taxon>Bacteria</taxon>
        <taxon>Pseudomonadati</taxon>
        <taxon>Pseudomonadota</taxon>
        <taxon>Betaproteobacteria</taxon>
        <taxon>Burkholderiales</taxon>
        <taxon>Burkholderiaceae</taxon>
        <taxon>Paraburkholderia</taxon>
    </lineage>
</organism>
<dbReference type="InterPro" id="IPR011006">
    <property type="entry name" value="CheY-like_superfamily"/>
</dbReference>